<dbReference type="GO" id="GO:0003713">
    <property type="term" value="F:transcription coactivator activity"/>
    <property type="evidence" value="ECO:0007669"/>
    <property type="project" value="TreeGrafter"/>
</dbReference>
<dbReference type="Pfam" id="PF16058">
    <property type="entry name" value="Mucin-like"/>
    <property type="match status" value="1"/>
</dbReference>
<accession>A0A5E4MHQ8</accession>
<evidence type="ECO:0000313" key="8">
    <source>
        <dbReference type="EMBL" id="VVC30452.1"/>
    </source>
</evidence>
<organism evidence="8 9">
    <name type="scientific">Cinara cedri</name>
    <dbReference type="NCBI Taxonomy" id="506608"/>
    <lineage>
        <taxon>Eukaryota</taxon>
        <taxon>Metazoa</taxon>
        <taxon>Ecdysozoa</taxon>
        <taxon>Arthropoda</taxon>
        <taxon>Hexapoda</taxon>
        <taxon>Insecta</taxon>
        <taxon>Pterygota</taxon>
        <taxon>Neoptera</taxon>
        <taxon>Paraneoptera</taxon>
        <taxon>Hemiptera</taxon>
        <taxon>Sternorrhyncha</taxon>
        <taxon>Aphidomorpha</taxon>
        <taxon>Aphidoidea</taxon>
        <taxon>Aphididae</taxon>
        <taxon>Lachninae</taxon>
        <taxon>Cinara</taxon>
    </lineage>
</organism>
<keyword evidence="4" id="KW-0804">Transcription</keyword>
<gene>
    <name evidence="8" type="ORF">CINCED_3A014926</name>
</gene>
<dbReference type="Pfam" id="PF10198">
    <property type="entry name" value="Ada3"/>
    <property type="match status" value="1"/>
</dbReference>
<dbReference type="EMBL" id="CABPRJ010000517">
    <property type="protein sequence ID" value="VVC30452.1"/>
    <property type="molecule type" value="Genomic_DNA"/>
</dbReference>
<reference evidence="8 9" key="1">
    <citation type="submission" date="2019-08" db="EMBL/GenBank/DDBJ databases">
        <authorList>
            <person name="Alioto T."/>
            <person name="Alioto T."/>
            <person name="Gomez Garrido J."/>
        </authorList>
    </citation>
    <scope>NUCLEOTIDE SEQUENCE [LARGE SCALE GENOMIC DNA]</scope>
</reference>
<dbReference type="GO" id="GO:0016740">
    <property type="term" value="F:transferase activity"/>
    <property type="evidence" value="ECO:0007669"/>
    <property type="project" value="UniProtKB-KW"/>
</dbReference>
<evidence type="ECO:0000259" key="7">
    <source>
        <dbReference type="Pfam" id="PF16058"/>
    </source>
</evidence>
<keyword evidence="3" id="KW-0805">Transcription regulation</keyword>
<proteinExistence type="inferred from homology"/>
<dbReference type="Proteomes" id="UP000325440">
    <property type="component" value="Unassembled WGS sequence"/>
</dbReference>
<feature type="compositionally biased region" description="Polar residues" evidence="6">
    <location>
        <begin position="32"/>
        <end position="41"/>
    </location>
</feature>
<keyword evidence="8" id="KW-0808">Transferase</keyword>
<evidence type="ECO:0000256" key="6">
    <source>
        <dbReference type="SAM" id="MobiDB-lite"/>
    </source>
</evidence>
<comment type="subcellular location">
    <subcellularLocation>
        <location evidence="1">Nucleus</location>
    </subcellularLocation>
</comment>
<dbReference type="GO" id="GO:0000124">
    <property type="term" value="C:SAGA complex"/>
    <property type="evidence" value="ECO:0007669"/>
    <property type="project" value="TreeGrafter"/>
</dbReference>
<dbReference type="InterPro" id="IPR019340">
    <property type="entry name" value="Histone_AcTrfase_su3"/>
</dbReference>
<evidence type="ECO:0000313" key="9">
    <source>
        <dbReference type="Proteomes" id="UP000325440"/>
    </source>
</evidence>
<evidence type="ECO:0000256" key="3">
    <source>
        <dbReference type="ARBA" id="ARBA00023015"/>
    </source>
</evidence>
<keyword evidence="9" id="KW-1185">Reference proteome</keyword>
<evidence type="ECO:0000256" key="1">
    <source>
        <dbReference type="ARBA" id="ARBA00004123"/>
    </source>
</evidence>
<dbReference type="AlphaFoldDB" id="A0A5E4MHQ8"/>
<keyword evidence="5" id="KW-0539">Nucleus</keyword>
<name>A0A5E4MHQ8_9HEMI</name>
<evidence type="ECO:0000256" key="5">
    <source>
        <dbReference type="ARBA" id="ARBA00023242"/>
    </source>
</evidence>
<dbReference type="GO" id="GO:0005634">
    <property type="term" value="C:nucleus"/>
    <property type="evidence" value="ECO:0007669"/>
    <property type="project" value="UniProtKB-SubCell"/>
</dbReference>
<dbReference type="PANTHER" id="PTHR13556">
    <property type="entry name" value="TRANSCRIPTIONAL ADAPTER 3-RELATED"/>
    <property type="match status" value="1"/>
</dbReference>
<dbReference type="PANTHER" id="PTHR13556:SF2">
    <property type="entry name" value="TRANSCRIPTIONAL ADAPTER 3"/>
    <property type="match status" value="1"/>
</dbReference>
<protein>
    <submittedName>
        <fullName evidence="8">Mucin-like domain,Histone acetyltransferases subunit 3</fullName>
    </submittedName>
</protein>
<dbReference type="OrthoDB" id="1232at2759"/>
<dbReference type="GO" id="GO:0006357">
    <property type="term" value="P:regulation of transcription by RNA polymerase II"/>
    <property type="evidence" value="ECO:0007669"/>
    <property type="project" value="TreeGrafter"/>
</dbReference>
<dbReference type="InterPro" id="IPR032059">
    <property type="entry name" value="Mucin-like"/>
</dbReference>
<comment type="similarity">
    <text evidence="2">Belongs to the NGG1 family.</text>
</comment>
<feature type="region of interest" description="Disordered" evidence="6">
    <location>
        <begin position="264"/>
        <end position="298"/>
    </location>
</feature>
<evidence type="ECO:0000256" key="4">
    <source>
        <dbReference type="ARBA" id="ARBA00023163"/>
    </source>
</evidence>
<evidence type="ECO:0000256" key="2">
    <source>
        <dbReference type="ARBA" id="ARBA00005330"/>
    </source>
</evidence>
<sequence>MEENPESKNQTQSKGVKSLFEEVSESREPRICQSSPDTSGTDVVKPLDQTLKSSHLNTSKTHVTIEERVLPLSNLELPSIKLDDDFLKILNRKDSENNQMTSNELDHVQWTLEKMLTDVIVSKNTIRDTLNSLTLMKSPLSPSENLEVIKRPIKKKDSAKTPLINKCYKPLNVSDYSDNEKQSAMEEESENKFWSSVDMYISPITKSDIDWLENSIKSYDQHDYLSEIPPLGEHYSNIWAEKELKPEHDQVACSNAQLVDQPSCSTMQTADQPSCSTTQTADQPSCSTTQTADQPSCSFTQTADQPSCSFTQTADQPSCSFTQTTEKYPLSQRVMPDVVDLLQKINRSVQKGSAFTPVYQRVTGALLEHLNISTDDSENNCSDDNGSLSQEINDDARTFYSEQNIEKQLYNLGLLNVNIENLPTSHTESDEILKEIENCDLVLAKLRKQNKKDLTTILKKCRIDYNQQNIRTQLKEVENNILNYRRRPNGHLTIEERNAQIYEENSNMHSLLNQRSNYLMELKSSKSILSDSEPEEINI</sequence>
<feature type="domain" description="Mucin-like" evidence="7">
    <location>
        <begin position="260"/>
        <end position="323"/>
    </location>
</feature>
<feature type="region of interest" description="Disordered" evidence="6">
    <location>
        <begin position="1"/>
        <end position="44"/>
    </location>
</feature>